<feature type="region of interest" description="Disordered" evidence="1">
    <location>
        <begin position="58"/>
        <end position="86"/>
    </location>
</feature>
<organism evidence="2 3">
    <name type="scientific">Plakobranchus ocellatus</name>
    <dbReference type="NCBI Taxonomy" id="259542"/>
    <lineage>
        <taxon>Eukaryota</taxon>
        <taxon>Metazoa</taxon>
        <taxon>Spiralia</taxon>
        <taxon>Lophotrochozoa</taxon>
        <taxon>Mollusca</taxon>
        <taxon>Gastropoda</taxon>
        <taxon>Heterobranchia</taxon>
        <taxon>Euthyneura</taxon>
        <taxon>Panpulmonata</taxon>
        <taxon>Sacoglossa</taxon>
        <taxon>Placobranchoidea</taxon>
        <taxon>Plakobranchidae</taxon>
        <taxon>Plakobranchus</taxon>
    </lineage>
</organism>
<evidence type="ECO:0000313" key="2">
    <source>
        <dbReference type="EMBL" id="GFN96310.1"/>
    </source>
</evidence>
<evidence type="ECO:0000256" key="1">
    <source>
        <dbReference type="SAM" id="MobiDB-lite"/>
    </source>
</evidence>
<comment type="caution">
    <text evidence="2">The sequence shown here is derived from an EMBL/GenBank/DDBJ whole genome shotgun (WGS) entry which is preliminary data.</text>
</comment>
<sequence length="86" mass="9751">MLLAIAEYNHRPEGSIHLKELYEGVGGVSSACLSQRRTSKWLAASRLFETDKVSRRRTAGKIAKKKRREREKEELEGGPSYASRAF</sequence>
<dbReference type="AlphaFoldDB" id="A0AAV3ZP67"/>
<proteinExistence type="predicted"/>
<dbReference type="EMBL" id="BLXT01002667">
    <property type="protein sequence ID" value="GFN96310.1"/>
    <property type="molecule type" value="Genomic_DNA"/>
</dbReference>
<dbReference type="Proteomes" id="UP000735302">
    <property type="component" value="Unassembled WGS sequence"/>
</dbReference>
<feature type="compositionally biased region" description="Basic residues" evidence="1">
    <location>
        <begin position="58"/>
        <end position="69"/>
    </location>
</feature>
<keyword evidence="3" id="KW-1185">Reference proteome</keyword>
<accession>A0AAV3ZP67</accession>
<reference evidence="2 3" key="1">
    <citation type="journal article" date="2021" name="Elife">
        <title>Chloroplast acquisition without the gene transfer in kleptoplastic sea slugs, Plakobranchus ocellatus.</title>
        <authorList>
            <person name="Maeda T."/>
            <person name="Takahashi S."/>
            <person name="Yoshida T."/>
            <person name="Shimamura S."/>
            <person name="Takaki Y."/>
            <person name="Nagai Y."/>
            <person name="Toyoda A."/>
            <person name="Suzuki Y."/>
            <person name="Arimoto A."/>
            <person name="Ishii H."/>
            <person name="Satoh N."/>
            <person name="Nishiyama T."/>
            <person name="Hasebe M."/>
            <person name="Maruyama T."/>
            <person name="Minagawa J."/>
            <person name="Obokata J."/>
            <person name="Shigenobu S."/>
        </authorList>
    </citation>
    <scope>NUCLEOTIDE SEQUENCE [LARGE SCALE GENOMIC DNA]</scope>
</reference>
<evidence type="ECO:0000313" key="3">
    <source>
        <dbReference type="Proteomes" id="UP000735302"/>
    </source>
</evidence>
<name>A0AAV3ZP67_9GAST</name>
<gene>
    <name evidence="2" type="ORF">PoB_002281600</name>
</gene>
<protein>
    <submittedName>
        <fullName evidence="2">Uncharacterized protein</fullName>
    </submittedName>
</protein>